<evidence type="ECO:0008006" key="3">
    <source>
        <dbReference type="Google" id="ProtNLM"/>
    </source>
</evidence>
<gene>
    <name evidence="1" type="ORF">D5F11_008435</name>
</gene>
<reference evidence="1 2" key="1">
    <citation type="submission" date="2018-12" db="EMBL/GenBank/DDBJ databases">
        <authorList>
            <person name="Sun L."/>
            <person name="Chen Z."/>
        </authorList>
    </citation>
    <scope>NUCLEOTIDE SEQUENCE [LARGE SCALE GENOMIC DNA]</scope>
    <source>
        <strain evidence="1 2">LMG 29736</strain>
    </source>
</reference>
<dbReference type="AlphaFoldDB" id="A0A429XAJ9"/>
<comment type="caution">
    <text evidence="1">The sequence shown here is derived from an EMBL/GenBank/DDBJ whole genome shotgun (WGS) entry which is preliminary data.</text>
</comment>
<proteinExistence type="predicted"/>
<name>A0A429XAJ9_SIMTE</name>
<sequence>MKLFRATVIAFSIALVATGCNQSHGLKTATIDDVQQMLDDQKDGFVVITNETSAPFLDETEKALLEKKEYALQFNVFRNDGKNENPDGLSKNPFRFEMQHVNTIYYLKNGKVYGEYELETHEGLRQEEELRYFIDSMTGGATNE</sequence>
<accession>A0A429XAJ9</accession>
<evidence type="ECO:0000313" key="1">
    <source>
        <dbReference type="EMBL" id="RST60083.1"/>
    </source>
</evidence>
<organism evidence="1 2">
    <name type="scientific">Siminovitchia terrae</name>
    <name type="common">Bacillus terrae</name>
    <dbReference type="NCBI Taxonomy" id="1914933"/>
    <lineage>
        <taxon>Bacteria</taxon>
        <taxon>Bacillati</taxon>
        <taxon>Bacillota</taxon>
        <taxon>Bacilli</taxon>
        <taxon>Bacillales</taxon>
        <taxon>Bacillaceae</taxon>
        <taxon>Siminovitchia</taxon>
    </lineage>
</organism>
<dbReference type="Gene3D" id="3.40.30.10">
    <property type="entry name" value="Glutaredoxin"/>
    <property type="match status" value="1"/>
</dbReference>
<dbReference type="OrthoDB" id="9907106at2"/>
<dbReference type="EMBL" id="QYTW02000006">
    <property type="protein sequence ID" value="RST60083.1"/>
    <property type="molecule type" value="Genomic_DNA"/>
</dbReference>
<dbReference type="Proteomes" id="UP000287296">
    <property type="component" value="Unassembled WGS sequence"/>
</dbReference>
<dbReference type="PROSITE" id="PS51257">
    <property type="entry name" value="PROKAR_LIPOPROTEIN"/>
    <property type="match status" value="1"/>
</dbReference>
<evidence type="ECO:0000313" key="2">
    <source>
        <dbReference type="Proteomes" id="UP000287296"/>
    </source>
</evidence>
<protein>
    <recommendedName>
        <fullName evidence="3">Lipoprotein</fullName>
    </recommendedName>
</protein>
<dbReference type="RefSeq" id="WP_120117274.1">
    <property type="nucleotide sequence ID" value="NZ_QYTW02000006.1"/>
</dbReference>